<reference evidence="2 3" key="1">
    <citation type="submission" date="2019-11" db="EMBL/GenBank/DDBJ databases">
        <title>Whole genome sequence of Oryza granulata.</title>
        <authorList>
            <person name="Li W."/>
        </authorList>
    </citation>
    <scope>NUCLEOTIDE SEQUENCE [LARGE SCALE GENOMIC DNA]</scope>
    <source>
        <strain evidence="3">cv. Menghai</strain>
        <tissue evidence="2">Leaf</tissue>
    </source>
</reference>
<feature type="region of interest" description="Disordered" evidence="1">
    <location>
        <begin position="20"/>
        <end position="58"/>
    </location>
</feature>
<evidence type="ECO:0000313" key="2">
    <source>
        <dbReference type="EMBL" id="KAF0924792.1"/>
    </source>
</evidence>
<gene>
    <name evidence="2" type="ORF">E2562_014899</name>
</gene>
<dbReference type="EMBL" id="SPHZ02000003">
    <property type="protein sequence ID" value="KAF0924793.1"/>
    <property type="molecule type" value="Genomic_DNA"/>
</dbReference>
<dbReference type="AlphaFoldDB" id="A0A6G1EK57"/>
<sequence length="119" mass="13008">MHEYASSPLRLYHIRFSGYGKKRKRQSQSEYPTRMVDHAPRRRVPGQDPVLPPQPVPPSAAVVDLVDDADSVVQACSGVMDDSSMVFRDLPDLILLLVEEAASRDGAAPVRCGMCGNTG</sequence>
<organism evidence="2 3">
    <name type="scientific">Oryza meyeriana var. granulata</name>
    <dbReference type="NCBI Taxonomy" id="110450"/>
    <lineage>
        <taxon>Eukaryota</taxon>
        <taxon>Viridiplantae</taxon>
        <taxon>Streptophyta</taxon>
        <taxon>Embryophyta</taxon>
        <taxon>Tracheophyta</taxon>
        <taxon>Spermatophyta</taxon>
        <taxon>Magnoliopsida</taxon>
        <taxon>Liliopsida</taxon>
        <taxon>Poales</taxon>
        <taxon>Poaceae</taxon>
        <taxon>BOP clade</taxon>
        <taxon>Oryzoideae</taxon>
        <taxon>Oryzeae</taxon>
        <taxon>Oryzinae</taxon>
        <taxon>Oryza</taxon>
        <taxon>Oryza meyeriana</taxon>
    </lineage>
</organism>
<evidence type="ECO:0000313" key="3">
    <source>
        <dbReference type="Proteomes" id="UP000479710"/>
    </source>
</evidence>
<dbReference type="Proteomes" id="UP000479710">
    <property type="component" value="Unassembled WGS sequence"/>
</dbReference>
<name>A0A6G1EK57_9ORYZ</name>
<accession>A0A6G1EK57</accession>
<protein>
    <submittedName>
        <fullName evidence="2">Uncharacterized protein</fullName>
    </submittedName>
</protein>
<dbReference type="EMBL" id="SPHZ02000003">
    <property type="protein sequence ID" value="KAF0924792.1"/>
    <property type="molecule type" value="Genomic_DNA"/>
</dbReference>
<comment type="caution">
    <text evidence="2">The sequence shown here is derived from an EMBL/GenBank/DDBJ whole genome shotgun (WGS) entry which is preliminary data.</text>
</comment>
<keyword evidence="3" id="KW-1185">Reference proteome</keyword>
<proteinExistence type="predicted"/>
<evidence type="ECO:0000256" key="1">
    <source>
        <dbReference type="SAM" id="MobiDB-lite"/>
    </source>
</evidence>